<evidence type="ECO:0000256" key="1">
    <source>
        <dbReference type="ARBA" id="ARBA00004496"/>
    </source>
</evidence>
<evidence type="ECO:0000256" key="4">
    <source>
        <dbReference type="ARBA" id="ARBA00022690"/>
    </source>
</evidence>
<keyword evidence="4" id="KW-0646">Protease inhibitor</keyword>
<keyword evidence="5" id="KW-0789">Thiol protease inhibitor</keyword>
<protein>
    <submittedName>
        <fullName evidence="8">Cystatin-B</fullName>
    </submittedName>
</protein>
<feature type="domain" description="Cystatin" evidence="7">
    <location>
        <begin position="1"/>
        <end position="98"/>
    </location>
</feature>
<sequence length="98" mass="11266">MMPGGLSETKPATPEIQHIVNQVKQQYESKQDRTYDIFKAIVYRTQVVAGINYFIKVQDGDDDYVHLRVFQSLPHENQGPSLVSFQSGKTRDDPLTYF</sequence>
<dbReference type="InterPro" id="IPR001713">
    <property type="entry name" value="Prot_inh_stefin"/>
</dbReference>
<accession>A0A091STJ0</accession>
<dbReference type="Gene3D" id="3.10.450.10">
    <property type="match status" value="1"/>
</dbReference>
<dbReference type="KEGG" id="pcri:104031111"/>
<feature type="compositionally biased region" description="Basic and acidic residues" evidence="6">
    <location>
        <begin position="89"/>
        <end position="98"/>
    </location>
</feature>
<dbReference type="Proteomes" id="UP000054150">
    <property type="component" value="Unassembled WGS sequence"/>
</dbReference>
<evidence type="ECO:0000256" key="6">
    <source>
        <dbReference type="SAM" id="MobiDB-lite"/>
    </source>
</evidence>
<keyword evidence="9" id="KW-1185">Reference proteome</keyword>
<evidence type="ECO:0000259" key="7">
    <source>
        <dbReference type="SMART" id="SM00043"/>
    </source>
</evidence>
<proteinExistence type="inferred from homology"/>
<evidence type="ECO:0000256" key="5">
    <source>
        <dbReference type="ARBA" id="ARBA00022704"/>
    </source>
</evidence>
<reference evidence="8 9" key="1">
    <citation type="submission" date="2014-04" db="EMBL/GenBank/DDBJ databases">
        <title>Genome evolution of avian class.</title>
        <authorList>
            <person name="Zhang G."/>
            <person name="Li C."/>
        </authorList>
    </citation>
    <scope>NUCLEOTIDE SEQUENCE [LARGE SCALE GENOMIC DNA]</scope>
    <source>
        <strain evidence="8">BGI_N334</strain>
    </source>
</reference>
<evidence type="ECO:0000313" key="9">
    <source>
        <dbReference type="Proteomes" id="UP000054150"/>
    </source>
</evidence>
<dbReference type="PANTHER" id="PTHR11414:SF20">
    <property type="entry name" value="CYSTATIN-A"/>
    <property type="match status" value="1"/>
</dbReference>
<dbReference type="MEROPS" id="I25.003"/>
<dbReference type="FunFam" id="3.10.450.10:FF:000001">
    <property type="entry name" value="Cystatin-A"/>
    <property type="match status" value="1"/>
</dbReference>
<feature type="compositionally biased region" description="Polar residues" evidence="6">
    <location>
        <begin position="76"/>
        <end position="88"/>
    </location>
</feature>
<dbReference type="PROSITE" id="PS00287">
    <property type="entry name" value="CYSTATIN"/>
    <property type="match status" value="1"/>
</dbReference>
<evidence type="ECO:0000313" key="8">
    <source>
        <dbReference type="EMBL" id="KFQ61330.1"/>
    </source>
</evidence>
<dbReference type="InterPro" id="IPR018073">
    <property type="entry name" value="Prot_inh_cystat_CS"/>
</dbReference>
<comment type="similarity">
    <text evidence="2">Belongs to the cystatin family.</text>
</comment>
<dbReference type="InterPro" id="IPR046350">
    <property type="entry name" value="Cystatin_sf"/>
</dbReference>
<dbReference type="CDD" id="cd00042">
    <property type="entry name" value="CY"/>
    <property type="match status" value="1"/>
</dbReference>
<keyword evidence="3" id="KW-0963">Cytoplasm</keyword>
<dbReference type="EMBL" id="KK483817">
    <property type="protein sequence ID" value="KFQ61330.1"/>
    <property type="molecule type" value="Genomic_DNA"/>
</dbReference>
<dbReference type="PANTHER" id="PTHR11414">
    <property type="entry name" value="CYSTATIN FAMILY MEMBER"/>
    <property type="match status" value="1"/>
</dbReference>
<dbReference type="GO" id="GO:0005829">
    <property type="term" value="C:cytosol"/>
    <property type="evidence" value="ECO:0007669"/>
    <property type="project" value="TreeGrafter"/>
</dbReference>
<dbReference type="OrthoDB" id="2429551at2759"/>
<gene>
    <name evidence="8" type="ORF">N334_14442</name>
</gene>
<dbReference type="InterPro" id="IPR000010">
    <property type="entry name" value="Cystatin_dom"/>
</dbReference>
<evidence type="ECO:0000256" key="2">
    <source>
        <dbReference type="ARBA" id="ARBA00009403"/>
    </source>
</evidence>
<dbReference type="PRINTS" id="PR00295">
    <property type="entry name" value="STEFINA"/>
</dbReference>
<evidence type="ECO:0000256" key="3">
    <source>
        <dbReference type="ARBA" id="ARBA00022490"/>
    </source>
</evidence>
<name>A0A091STJ0_PELCR</name>
<feature type="region of interest" description="Disordered" evidence="6">
    <location>
        <begin position="76"/>
        <end position="98"/>
    </location>
</feature>
<dbReference type="Pfam" id="PF00031">
    <property type="entry name" value="Cystatin"/>
    <property type="match status" value="1"/>
</dbReference>
<organism evidence="8 9">
    <name type="scientific">Pelecanus crispus</name>
    <name type="common">Dalmatian pelican</name>
    <dbReference type="NCBI Taxonomy" id="36300"/>
    <lineage>
        <taxon>Eukaryota</taxon>
        <taxon>Metazoa</taxon>
        <taxon>Chordata</taxon>
        <taxon>Craniata</taxon>
        <taxon>Vertebrata</taxon>
        <taxon>Euteleostomi</taxon>
        <taxon>Archelosauria</taxon>
        <taxon>Archosauria</taxon>
        <taxon>Dinosauria</taxon>
        <taxon>Saurischia</taxon>
        <taxon>Theropoda</taxon>
        <taxon>Coelurosauria</taxon>
        <taxon>Aves</taxon>
        <taxon>Neognathae</taxon>
        <taxon>Neoaves</taxon>
        <taxon>Aequornithes</taxon>
        <taxon>Pelecaniformes</taxon>
        <taxon>Pelecanidae</taxon>
        <taxon>Pelecanus</taxon>
    </lineage>
</organism>
<dbReference type="GO" id="GO:0004869">
    <property type="term" value="F:cysteine-type endopeptidase inhibitor activity"/>
    <property type="evidence" value="ECO:0007669"/>
    <property type="project" value="UniProtKB-KW"/>
</dbReference>
<dbReference type="SMART" id="SM00043">
    <property type="entry name" value="CY"/>
    <property type="match status" value="1"/>
</dbReference>
<comment type="subcellular location">
    <subcellularLocation>
        <location evidence="1">Cytoplasm</location>
    </subcellularLocation>
</comment>
<dbReference type="AlphaFoldDB" id="A0A091STJ0"/>
<dbReference type="SUPFAM" id="SSF54403">
    <property type="entry name" value="Cystatin/monellin"/>
    <property type="match status" value="1"/>
</dbReference>